<dbReference type="Pfam" id="PF03140">
    <property type="entry name" value="DUF247"/>
    <property type="match status" value="1"/>
</dbReference>
<keyword evidence="2" id="KW-1185">Reference proteome</keyword>
<proteinExistence type="predicted"/>
<dbReference type="InterPro" id="IPR004158">
    <property type="entry name" value="DUF247_pln"/>
</dbReference>
<name>A0AAD4XFA8_9MAGN</name>
<dbReference type="PANTHER" id="PTHR31170">
    <property type="entry name" value="BNAC04G53230D PROTEIN"/>
    <property type="match status" value="1"/>
</dbReference>
<gene>
    <name evidence="1" type="ORF">MKW98_022401</name>
</gene>
<sequence>MMESQSFRQLLRIGRSFAELDSSELPKLPSPNSCIFKVPQKFRVQDEAAYKPEIIAIGPYNHIDKENPHSMEDHKTPFLHRQPSYTLPDLIKAVQEVKAQAIECYHDIRRDEVCDDDFVKMMILDDDFVEMMILDGCFILELLMRNADEVARADKNDPIFSSAWIRSSLQHDLILLENQIPYVVLLKLYSLTLEETRKAQASDELNKLVIRFFKSMLPHVRETRPGQAVSTASQGSQTDSSAQPRHILDLLRMNLLPKTTQREKAGNSPSWEFTSCITDLKEGGVYLKRGEVSDGLLDIQFNNGNLEIPSFYIDENTYVLLRNMIAFEQCDGKSTQITSYVLLLDNLINSETDVKILCNEGIINNVLGKNKELAQKISGMCKGVSISNFCYDGLCRECNLYVRKFWPRKKAILAGIVAGIVAWFYY</sequence>
<evidence type="ECO:0000313" key="2">
    <source>
        <dbReference type="Proteomes" id="UP001202328"/>
    </source>
</evidence>
<dbReference type="AlphaFoldDB" id="A0AAD4XFA8"/>
<accession>A0AAD4XFA8</accession>
<reference evidence="1" key="1">
    <citation type="submission" date="2022-04" db="EMBL/GenBank/DDBJ databases">
        <title>A functionally conserved STORR gene fusion in Papaver species that diverged 16.8 million years ago.</title>
        <authorList>
            <person name="Catania T."/>
        </authorList>
    </citation>
    <scope>NUCLEOTIDE SEQUENCE</scope>
    <source>
        <strain evidence="1">S-188037</strain>
    </source>
</reference>
<evidence type="ECO:0000313" key="1">
    <source>
        <dbReference type="EMBL" id="KAI3905972.1"/>
    </source>
</evidence>
<organism evidence="1 2">
    <name type="scientific">Papaver atlanticum</name>
    <dbReference type="NCBI Taxonomy" id="357466"/>
    <lineage>
        <taxon>Eukaryota</taxon>
        <taxon>Viridiplantae</taxon>
        <taxon>Streptophyta</taxon>
        <taxon>Embryophyta</taxon>
        <taxon>Tracheophyta</taxon>
        <taxon>Spermatophyta</taxon>
        <taxon>Magnoliopsida</taxon>
        <taxon>Ranunculales</taxon>
        <taxon>Papaveraceae</taxon>
        <taxon>Papaveroideae</taxon>
        <taxon>Papaver</taxon>
    </lineage>
</organism>
<comment type="caution">
    <text evidence="1">The sequence shown here is derived from an EMBL/GenBank/DDBJ whole genome shotgun (WGS) entry which is preliminary data.</text>
</comment>
<dbReference type="EMBL" id="JAJJMB010010889">
    <property type="protein sequence ID" value="KAI3905972.1"/>
    <property type="molecule type" value="Genomic_DNA"/>
</dbReference>
<dbReference type="Proteomes" id="UP001202328">
    <property type="component" value="Unassembled WGS sequence"/>
</dbReference>
<dbReference type="PANTHER" id="PTHR31170:SF17">
    <property type="match status" value="1"/>
</dbReference>
<protein>
    <submittedName>
        <fullName evidence="1">Uncharacterized protein</fullName>
    </submittedName>
</protein>